<sequence length="98" mass="10744">MHPRYYHNLPAMLETLPVLDQDKATTRDLENFKADNVTLTRGIAVIGHLLNDGPEEISRRELGDIGSLLTMLAELSDVVSQATAHMESGPVYSLRAAA</sequence>
<gene>
    <name evidence="1" type="ORF">Thi970DRAFT_00293</name>
</gene>
<evidence type="ECO:0000313" key="1">
    <source>
        <dbReference type="EMBL" id="EIC23782.1"/>
    </source>
</evidence>
<dbReference type="HOGENOM" id="CLU_2332763_0_0_6"/>
<reference evidence="1 2" key="2">
    <citation type="submission" date="2011-11" db="EMBL/GenBank/DDBJ databases">
        <authorList>
            <consortium name="US DOE Joint Genome Institute"/>
            <person name="Lucas S."/>
            <person name="Han J."/>
            <person name="Lapidus A."/>
            <person name="Cheng J.-F."/>
            <person name="Goodwin L."/>
            <person name="Pitluck S."/>
            <person name="Peters L."/>
            <person name="Ovchinnikova G."/>
            <person name="Zhang X."/>
            <person name="Detter J.C."/>
            <person name="Han C."/>
            <person name="Tapia R."/>
            <person name="Land M."/>
            <person name="Hauser L."/>
            <person name="Kyrpides N."/>
            <person name="Ivanova N."/>
            <person name="Pagani I."/>
            <person name="Vogl K."/>
            <person name="Liu Z."/>
            <person name="Overmann J."/>
            <person name="Frigaard N.-U."/>
            <person name="Bryant D."/>
            <person name="Woyke T."/>
        </authorList>
    </citation>
    <scope>NUCLEOTIDE SEQUENCE [LARGE SCALE GENOMIC DNA]</scope>
    <source>
        <strain evidence="1 2">970</strain>
    </source>
</reference>
<dbReference type="EMBL" id="JH603164">
    <property type="protein sequence ID" value="EIC23782.1"/>
    <property type="molecule type" value="Genomic_DNA"/>
</dbReference>
<dbReference type="RefSeq" id="WP_009146756.1">
    <property type="nucleotide sequence ID" value="NZ_CP121471.1"/>
</dbReference>
<keyword evidence="2" id="KW-1185">Reference proteome</keyword>
<name>H8YVZ1_9GAMM</name>
<organism evidence="1 2">
    <name type="scientific">Thiorhodovibrio frisius</name>
    <dbReference type="NCBI Taxonomy" id="631362"/>
    <lineage>
        <taxon>Bacteria</taxon>
        <taxon>Pseudomonadati</taxon>
        <taxon>Pseudomonadota</taxon>
        <taxon>Gammaproteobacteria</taxon>
        <taxon>Chromatiales</taxon>
        <taxon>Chromatiaceae</taxon>
        <taxon>Thiorhodovibrio</taxon>
    </lineage>
</organism>
<reference evidence="2" key="1">
    <citation type="submission" date="2011-06" db="EMBL/GenBank/DDBJ databases">
        <authorList>
            <consortium name="US DOE Joint Genome Institute (JGI-PGF)"/>
            <person name="Lucas S."/>
            <person name="Han J."/>
            <person name="Lapidus A."/>
            <person name="Cheng J.-F."/>
            <person name="Goodwin L."/>
            <person name="Pitluck S."/>
            <person name="Peters L."/>
            <person name="Land M.L."/>
            <person name="Hauser L."/>
            <person name="Vogl K."/>
            <person name="Liu Z."/>
            <person name="Overmann J."/>
            <person name="Frigaard N.-U."/>
            <person name="Bryant D.A."/>
            <person name="Woyke T.J."/>
        </authorList>
    </citation>
    <scope>NUCLEOTIDE SEQUENCE [LARGE SCALE GENOMIC DNA]</scope>
    <source>
        <strain evidence="2">970</strain>
    </source>
</reference>
<accession>H8YVZ1</accession>
<dbReference type="STRING" id="631362.Thi970DRAFT_00293"/>
<proteinExistence type="predicted"/>
<dbReference type="Proteomes" id="UP000002964">
    <property type="component" value="Unassembled WGS sequence"/>
</dbReference>
<protein>
    <submittedName>
        <fullName evidence="1">Uncharacterized protein</fullName>
    </submittedName>
</protein>
<evidence type="ECO:0000313" key="2">
    <source>
        <dbReference type="Proteomes" id="UP000002964"/>
    </source>
</evidence>
<dbReference type="AlphaFoldDB" id="H8YVZ1"/>